<feature type="domain" description="Big-1" evidence="2">
    <location>
        <begin position="85"/>
        <end position="175"/>
    </location>
</feature>
<evidence type="ECO:0000313" key="3">
    <source>
        <dbReference type="EMBL" id="KXZ70147.1"/>
    </source>
</evidence>
<sequence>MKKSYSIMGFDWGYKGMTMNKKQLTLKLSVISMAILLASCGGGGSKGYYNNQGGDSSTNPTNPGTGEEVKAVNIGALELLDQNNIPTVAITSEGVIAKVKVTDQSNNGISGALVTFSATGGVILGSSNGAVLTNADGYAIISVRPENINITGAYQISASADYNGLSVATSPKNFSLQATNIILSDLQVAENNLEVGGTTNVTLKSLNATTLSPQNNVSVTFDATCGTFEPATVVSSNQGNIVTSYKAIAANGELCESSQTIGVSGQNIPRLEIPVQIAQIKPDSLVYTTTSPVNLGIKSSGSAASGQIEFTLYANGSPAKDKEVELKIIDAPIDLEFVSLGNRASKIVKSDSSGKVRVNLYPGNTPGPVEIQATLVSDTNVFVRSKDVSVSSGRVTQNALSLSVTKQALRTDIDGDVSTIVARMADRLGNPVPDGTVISFVSEGGRIEPSCASVKGECSVRLITQNPRPINNRVTVLAYVEGDKDYIDVNGDQLYTEGVDQLTHNIGSIFRDDNEDNIHNVGEFIYTKASGALACAASSISQPNVPNTCNNGLSAILRQQLLFAFSHDTPTFVWGSGIEQDTGRILSGNGSFKFQVFGNTQKTVPMPSGTGISVTVKDNTENNNSCEAEIISGSLPVPSTMQLFTPNTFGNVGNEVVSYTVRLLKCAAGDDVKLTTNVPGGKSQTVYLEIK</sequence>
<accession>A0A150HUH3</accession>
<protein>
    <submittedName>
        <fullName evidence="3">Bacterial Ig-like domain (Group 1)</fullName>
    </submittedName>
</protein>
<organism evidence="3 4">
    <name type="scientific">Acinetobacter venetianus</name>
    <dbReference type="NCBI Taxonomy" id="52133"/>
    <lineage>
        <taxon>Bacteria</taxon>
        <taxon>Pseudomonadati</taxon>
        <taxon>Pseudomonadota</taxon>
        <taxon>Gammaproteobacteria</taxon>
        <taxon>Moraxellales</taxon>
        <taxon>Moraxellaceae</taxon>
        <taxon>Acinetobacter</taxon>
    </lineage>
</organism>
<comment type="similarity">
    <text evidence="1">Belongs to the intimin/invasin family.</text>
</comment>
<comment type="caution">
    <text evidence="3">The sequence shown here is derived from an EMBL/GenBank/DDBJ whole genome shotgun (WGS) entry which is preliminary data.</text>
</comment>
<dbReference type="PATRIC" id="fig|52133.19.peg.1968"/>
<dbReference type="SUPFAM" id="SSF49373">
    <property type="entry name" value="Invasin/intimin cell-adhesion fragments"/>
    <property type="match status" value="1"/>
</dbReference>
<evidence type="ECO:0000256" key="1">
    <source>
        <dbReference type="ARBA" id="ARBA00010116"/>
    </source>
</evidence>
<gene>
    <name evidence="3" type="ORF">AVENLUH13518_01939</name>
</gene>
<dbReference type="EMBL" id="JRHX01000060">
    <property type="protein sequence ID" value="KXZ70147.1"/>
    <property type="molecule type" value="Genomic_DNA"/>
</dbReference>
<evidence type="ECO:0000313" key="4">
    <source>
        <dbReference type="Proteomes" id="UP000075544"/>
    </source>
</evidence>
<reference evidence="3 4" key="1">
    <citation type="journal article" date="2016" name="Sci. Rep.">
        <title>Genomic and phenotypic characterization of the species Acinetobacter venetianus.</title>
        <authorList>
            <person name="Fondi M."/>
            <person name="Maida I."/>
            <person name="Perrin E."/>
            <person name="Orlandini V."/>
            <person name="La Torre L."/>
            <person name="Bosi E."/>
            <person name="Negroni A."/>
            <person name="Zanaroli G."/>
            <person name="Fava F."/>
            <person name="Decorosi F."/>
            <person name="Giovannetti L."/>
            <person name="Viti C."/>
            <person name="Vaneechoutte M."/>
            <person name="Dijkshoorn L."/>
            <person name="Fani R."/>
        </authorList>
    </citation>
    <scope>NUCLEOTIDE SEQUENCE [LARGE SCALE GENOMIC DNA]</scope>
    <source>
        <strain evidence="3 4">LUH13518</strain>
    </source>
</reference>
<dbReference type="InterPro" id="IPR008964">
    <property type="entry name" value="Invasin/intimin_cell_adhesion"/>
</dbReference>
<name>A0A150HUH3_9GAMM</name>
<evidence type="ECO:0000259" key="2">
    <source>
        <dbReference type="PROSITE" id="PS51127"/>
    </source>
</evidence>
<dbReference type="Proteomes" id="UP000075544">
    <property type="component" value="Unassembled WGS sequence"/>
</dbReference>
<dbReference type="InterPro" id="IPR013783">
    <property type="entry name" value="Ig-like_fold"/>
</dbReference>
<proteinExistence type="inferred from homology"/>
<dbReference type="InterPro" id="IPR003344">
    <property type="entry name" value="Big_1_dom"/>
</dbReference>
<dbReference type="SMART" id="SM00634">
    <property type="entry name" value="BID_1"/>
    <property type="match status" value="1"/>
</dbReference>
<dbReference type="Gene3D" id="2.60.40.10">
    <property type="entry name" value="Immunoglobulins"/>
    <property type="match status" value="2"/>
</dbReference>
<dbReference type="AlphaFoldDB" id="A0A150HUH3"/>
<dbReference type="PROSITE" id="PS51127">
    <property type="entry name" value="BIG1"/>
    <property type="match status" value="1"/>
</dbReference>